<organism evidence="1 2">
    <name type="scientific">Armillaria ostoyae</name>
    <name type="common">Armillaria root rot fungus</name>
    <dbReference type="NCBI Taxonomy" id="47428"/>
    <lineage>
        <taxon>Eukaryota</taxon>
        <taxon>Fungi</taxon>
        <taxon>Dikarya</taxon>
        <taxon>Basidiomycota</taxon>
        <taxon>Agaricomycotina</taxon>
        <taxon>Agaricomycetes</taxon>
        <taxon>Agaricomycetidae</taxon>
        <taxon>Agaricales</taxon>
        <taxon>Marasmiineae</taxon>
        <taxon>Physalacriaceae</taxon>
        <taxon>Armillaria</taxon>
    </lineage>
</organism>
<proteinExistence type="predicted"/>
<gene>
    <name evidence="1" type="ORF">ARMOST_18438</name>
</gene>
<dbReference type="EMBL" id="FUEG01000026">
    <property type="protein sequence ID" value="SJL14961.1"/>
    <property type="molecule type" value="Genomic_DNA"/>
</dbReference>
<reference evidence="2" key="1">
    <citation type="journal article" date="2017" name="Nat. Ecol. Evol.">
        <title>Genome expansion and lineage-specific genetic innovations in the forest pathogenic fungi Armillaria.</title>
        <authorList>
            <person name="Sipos G."/>
            <person name="Prasanna A.N."/>
            <person name="Walter M.C."/>
            <person name="O'Connor E."/>
            <person name="Balint B."/>
            <person name="Krizsan K."/>
            <person name="Kiss B."/>
            <person name="Hess J."/>
            <person name="Varga T."/>
            <person name="Slot J."/>
            <person name="Riley R."/>
            <person name="Boka B."/>
            <person name="Rigling D."/>
            <person name="Barry K."/>
            <person name="Lee J."/>
            <person name="Mihaltcheva S."/>
            <person name="LaButti K."/>
            <person name="Lipzen A."/>
            <person name="Waldron R."/>
            <person name="Moloney N.M."/>
            <person name="Sperisen C."/>
            <person name="Kredics L."/>
            <person name="Vagvoelgyi C."/>
            <person name="Patrignani A."/>
            <person name="Fitzpatrick D."/>
            <person name="Nagy I."/>
            <person name="Doyle S."/>
            <person name="Anderson J.B."/>
            <person name="Grigoriev I.V."/>
            <person name="Gueldener U."/>
            <person name="Muensterkoetter M."/>
            <person name="Nagy L.G."/>
        </authorList>
    </citation>
    <scope>NUCLEOTIDE SEQUENCE [LARGE SCALE GENOMIC DNA]</scope>
    <source>
        <strain evidence="2">C18/9</strain>
    </source>
</reference>
<evidence type="ECO:0000313" key="2">
    <source>
        <dbReference type="Proteomes" id="UP000219338"/>
    </source>
</evidence>
<dbReference type="Proteomes" id="UP000219338">
    <property type="component" value="Unassembled WGS sequence"/>
</dbReference>
<accession>A0A284S1R6</accession>
<dbReference type="AlphaFoldDB" id="A0A284S1R6"/>
<sequence>MMKVLGTGRRVPLDRRIFSEVLPVRKSFRETCTDLLILCYCKFGRCVVLSSNASVAILRPIIAEIYVPGPPFSLGSIGTTSVVTIAR</sequence>
<name>A0A284S1R6_ARMOS</name>
<protein>
    <submittedName>
        <fullName evidence="1">Uncharacterized protein</fullName>
    </submittedName>
</protein>
<evidence type="ECO:0000313" key="1">
    <source>
        <dbReference type="EMBL" id="SJL14961.1"/>
    </source>
</evidence>
<keyword evidence="2" id="KW-1185">Reference proteome</keyword>